<gene>
    <name evidence="1" type="ORF">AK812_SmicGene7530</name>
</gene>
<dbReference type="Proteomes" id="UP000186817">
    <property type="component" value="Unassembled WGS sequence"/>
</dbReference>
<accession>A0A1Q9END5</accession>
<proteinExistence type="predicted"/>
<evidence type="ECO:0000313" key="2">
    <source>
        <dbReference type="Proteomes" id="UP000186817"/>
    </source>
</evidence>
<dbReference type="AlphaFoldDB" id="A0A1Q9END5"/>
<evidence type="ECO:0000313" key="1">
    <source>
        <dbReference type="EMBL" id="OLQ08943.1"/>
    </source>
</evidence>
<keyword evidence="2" id="KW-1185">Reference proteome</keyword>
<sequence>MQQDVANRYGVEAVSWRNGAWGEVVVIANATVELVQENIWRRVRGVREIRPDAEGTRGRIMVGWSGFQRILSEFHLSLVTEGFRGPADPDTGRLGWSSSI</sequence>
<dbReference type="OrthoDB" id="491640at2759"/>
<reference evidence="1 2" key="1">
    <citation type="submission" date="2016-02" db="EMBL/GenBank/DDBJ databases">
        <title>Genome analysis of coral dinoflagellate symbionts highlights evolutionary adaptations to a symbiotic lifestyle.</title>
        <authorList>
            <person name="Aranda M."/>
            <person name="Li Y."/>
            <person name="Liew Y.J."/>
            <person name="Baumgarten S."/>
            <person name="Simakov O."/>
            <person name="Wilson M."/>
            <person name="Piel J."/>
            <person name="Ashoor H."/>
            <person name="Bougouffa S."/>
            <person name="Bajic V.B."/>
            <person name="Ryu T."/>
            <person name="Ravasi T."/>
            <person name="Bayer T."/>
            <person name="Micklem G."/>
            <person name="Kim H."/>
            <person name="Bhak J."/>
            <person name="Lajeunesse T.C."/>
            <person name="Voolstra C.R."/>
        </authorList>
    </citation>
    <scope>NUCLEOTIDE SEQUENCE [LARGE SCALE GENOMIC DNA]</scope>
    <source>
        <strain evidence="1 2">CCMP2467</strain>
    </source>
</reference>
<organism evidence="1 2">
    <name type="scientific">Symbiodinium microadriaticum</name>
    <name type="common">Dinoflagellate</name>
    <name type="synonym">Zooxanthella microadriatica</name>
    <dbReference type="NCBI Taxonomy" id="2951"/>
    <lineage>
        <taxon>Eukaryota</taxon>
        <taxon>Sar</taxon>
        <taxon>Alveolata</taxon>
        <taxon>Dinophyceae</taxon>
        <taxon>Suessiales</taxon>
        <taxon>Symbiodiniaceae</taxon>
        <taxon>Symbiodinium</taxon>
    </lineage>
</organism>
<comment type="caution">
    <text evidence="1">The sequence shown here is derived from an EMBL/GenBank/DDBJ whole genome shotgun (WGS) entry which is preliminary data.</text>
</comment>
<name>A0A1Q9END5_SYMMI</name>
<protein>
    <submittedName>
        <fullName evidence="1">Uncharacterized protein</fullName>
    </submittedName>
</protein>
<dbReference type="EMBL" id="LSRX01000107">
    <property type="protein sequence ID" value="OLQ08943.1"/>
    <property type="molecule type" value="Genomic_DNA"/>
</dbReference>